<organism evidence="11">
    <name type="scientific">Arcella intermedia</name>
    <dbReference type="NCBI Taxonomy" id="1963864"/>
    <lineage>
        <taxon>Eukaryota</taxon>
        <taxon>Amoebozoa</taxon>
        <taxon>Tubulinea</taxon>
        <taxon>Elardia</taxon>
        <taxon>Arcellinida</taxon>
        <taxon>Sphaerothecina</taxon>
        <taxon>Arcellidae</taxon>
        <taxon>Arcella</taxon>
    </lineage>
</organism>
<dbReference type="CDD" id="cd02961">
    <property type="entry name" value="PDI_a_family"/>
    <property type="match status" value="1"/>
</dbReference>
<dbReference type="GO" id="GO:0015036">
    <property type="term" value="F:disulfide oxidoreductase activity"/>
    <property type="evidence" value="ECO:0007669"/>
    <property type="project" value="TreeGrafter"/>
</dbReference>
<comment type="subcellular location">
    <subcellularLocation>
        <location evidence="1">Endoplasmic reticulum membrane</location>
        <topology evidence="1">Single-pass membrane protein</topology>
    </subcellularLocation>
</comment>
<dbReference type="PANTHER" id="PTHR46107:SF3">
    <property type="entry name" value="THIOREDOXIN DOMAIN-CONTAINING PROTEIN"/>
    <property type="match status" value="1"/>
</dbReference>
<evidence type="ECO:0000256" key="5">
    <source>
        <dbReference type="ARBA" id="ARBA00022982"/>
    </source>
</evidence>
<name>A0A6B2LKK8_9EUKA</name>
<dbReference type="GO" id="GO:0005789">
    <property type="term" value="C:endoplasmic reticulum membrane"/>
    <property type="evidence" value="ECO:0007669"/>
    <property type="project" value="UniProtKB-SubCell"/>
</dbReference>
<evidence type="ECO:0000256" key="2">
    <source>
        <dbReference type="ARBA" id="ARBA00022448"/>
    </source>
</evidence>
<accession>A0A6B2LKK8</accession>
<keyword evidence="9" id="KW-0812">Transmembrane</keyword>
<keyword evidence="3" id="KW-0732">Signal</keyword>
<dbReference type="Gene3D" id="3.40.30.10">
    <property type="entry name" value="Glutaredoxin"/>
    <property type="match status" value="1"/>
</dbReference>
<dbReference type="AlphaFoldDB" id="A0A6B2LKK8"/>
<dbReference type="InterPro" id="IPR052454">
    <property type="entry name" value="TMX_domain-containing"/>
</dbReference>
<keyword evidence="8" id="KW-0676">Redox-active center</keyword>
<feature type="transmembrane region" description="Helical" evidence="9">
    <location>
        <begin position="131"/>
        <end position="153"/>
    </location>
</feature>
<dbReference type="InterPro" id="IPR036249">
    <property type="entry name" value="Thioredoxin-like_sf"/>
</dbReference>
<dbReference type="Pfam" id="PF00085">
    <property type="entry name" value="Thioredoxin"/>
    <property type="match status" value="1"/>
</dbReference>
<dbReference type="EMBL" id="GIBP01008663">
    <property type="protein sequence ID" value="NDV37632.1"/>
    <property type="molecule type" value="Transcribed_RNA"/>
</dbReference>
<keyword evidence="7" id="KW-1015">Disulfide bond</keyword>
<evidence type="ECO:0000256" key="6">
    <source>
        <dbReference type="ARBA" id="ARBA00022989"/>
    </source>
</evidence>
<evidence type="ECO:0000313" key="11">
    <source>
        <dbReference type="EMBL" id="NDV37632.1"/>
    </source>
</evidence>
<evidence type="ECO:0000256" key="9">
    <source>
        <dbReference type="SAM" id="Phobius"/>
    </source>
</evidence>
<keyword evidence="2" id="KW-0813">Transport</keyword>
<sequence>MFEIYAPWCGYCQRLESTWTQLSQELEGTNVKVARTNGEKFKDISIRFLISGYPSIFHIKDGQVRHYPTEKGRELPAFTNFANKGWSEVDPIPFYLSPLGFPGSALATTAIIADVVEQVYNTWANEYKLPLWGFLAVLLSFVLVFTILLTLTLERCVRGIAGLTRKKKANTPPKTTKRE</sequence>
<evidence type="ECO:0000256" key="7">
    <source>
        <dbReference type="ARBA" id="ARBA00023157"/>
    </source>
</evidence>
<keyword evidence="6 9" id="KW-1133">Transmembrane helix</keyword>
<keyword evidence="9" id="KW-0472">Membrane</keyword>
<evidence type="ECO:0000256" key="4">
    <source>
        <dbReference type="ARBA" id="ARBA00022824"/>
    </source>
</evidence>
<evidence type="ECO:0000256" key="8">
    <source>
        <dbReference type="ARBA" id="ARBA00023284"/>
    </source>
</evidence>
<keyword evidence="4" id="KW-0256">Endoplasmic reticulum</keyword>
<evidence type="ECO:0000256" key="1">
    <source>
        <dbReference type="ARBA" id="ARBA00004389"/>
    </source>
</evidence>
<dbReference type="PANTHER" id="PTHR46107">
    <property type="entry name" value="DUMPY: SHORTER THAN WILD-TYPE"/>
    <property type="match status" value="1"/>
</dbReference>
<dbReference type="SUPFAM" id="SSF52833">
    <property type="entry name" value="Thioredoxin-like"/>
    <property type="match status" value="1"/>
</dbReference>
<protein>
    <recommendedName>
        <fullName evidence="10">Thioredoxin domain-containing protein</fullName>
    </recommendedName>
</protein>
<keyword evidence="5" id="KW-0249">Electron transport</keyword>
<evidence type="ECO:0000259" key="10">
    <source>
        <dbReference type="PROSITE" id="PS51352"/>
    </source>
</evidence>
<dbReference type="InterPro" id="IPR013766">
    <property type="entry name" value="Thioredoxin_domain"/>
</dbReference>
<evidence type="ECO:0000256" key="3">
    <source>
        <dbReference type="ARBA" id="ARBA00022729"/>
    </source>
</evidence>
<feature type="domain" description="Thioredoxin" evidence="10">
    <location>
        <begin position="1"/>
        <end position="87"/>
    </location>
</feature>
<reference evidence="11" key="1">
    <citation type="journal article" date="2020" name="J. Eukaryot. Microbiol.">
        <title>De novo Sequencing, Assembly and Annotation of the Transcriptome for the Free-Living Testate Amoeba Arcella intermedia.</title>
        <authorList>
            <person name="Ribeiro G.M."/>
            <person name="Porfirio-Sousa A.L."/>
            <person name="Maurer-Alcala X.X."/>
            <person name="Katz L.A."/>
            <person name="Lahr D.J.G."/>
        </authorList>
    </citation>
    <scope>NUCLEOTIDE SEQUENCE</scope>
</reference>
<proteinExistence type="predicted"/>
<dbReference type="PROSITE" id="PS51352">
    <property type="entry name" value="THIOREDOXIN_2"/>
    <property type="match status" value="1"/>
</dbReference>